<dbReference type="GO" id="GO:0008270">
    <property type="term" value="F:zinc ion binding"/>
    <property type="evidence" value="ECO:0007669"/>
    <property type="project" value="UniProtKB-KW"/>
</dbReference>
<name>A0A9Q0YCZ9_HOLLE</name>
<comment type="caution">
    <text evidence="5">The sequence shown here is derived from an EMBL/GenBank/DDBJ whole genome shotgun (WGS) entry which is preliminary data.</text>
</comment>
<dbReference type="Proteomes" id="UP001152320">
    <property type="component" value="Chromosome 22"/>
</dbReference>
<dbReference type="Gene3D" id="3.30.420.10">
    <property type="entry name" value="Ribonuclease H-like superfamily/Ribonuclease H"/>
    <property type="match status" value="1"/>
</dbReference>
<dbReference type="PANTHER" id="PTHR47331:SF6">
    <property type="entry name" value="DOUBLECORTIN DOMAIN-CONTAINING PROTEIN"/>
    <property type="match status" value="1"/>
</dbReference>
<dbReference type="CDD" id="cd01644">
    <property type="entry name" value="RT_pepA17"/>
    <property type="match status" value="1"/>
</dbReference>
<dbReference type="InterPro" id="IPR001584">
    <property type="entry name" value="Integrase_cat-core"/>
</dbReference>
<evidence type="ECO:0000313" key="5">
    <source>
        <dbReference type="EMBL" id="KAJ8020558.1"/>
    </source>
</evidence>
<dbReference type="InterPro" id="IPR001878">
    <property type="entry name" value="Znf_CCHC"/>
</dbReference>
<feature type="compositionally biased region" description="Polar residues" evidence="2">
    <location>
        <begin position="1"/>
        <end position="10"/>
    </location>
</feature>
<dbReference type="Gene3D" id="1.10.340.70">
    <property type="match status" value="1"/>
</dbReference>
<organism evidence="5 6">
    <name type="scientific">Holothuria leucospilota</name>
    <name type="common">Black long sea cucumber</name>
    <name type="synonym">Mertensiothuria leucospilota</name>
    <dbReference type="NCBI Taxonomy" id="206669"/>
    <lineage>
        <taxon>Eukaryota</taxon>
        <taxon>Metazoa</taxon>
        <taxon>Echinodermata</taxon>
        <taxon>Eleutherozoa</taxon>
        <taxon>Echinozoa</taxon>
        <taxon>Holothuroidea</taxon>
        <taxon>Aspidochirotacea</taxon>
        <taxon>Aspidochirotida</taxon>
        <taxon>Holothuriidae</taxon>
        <taxon>Holothuria</taxon>
    </lineage>
</organism>
<dbReference type="Pfam" id="PF03564">
    <property type="entry name" value="DUF1759"/>
    <property type="match status" value="1"/>
</dbReference>
<dbReference type="GO" id="GO:0003676">
    <property type="term" value="F:nucleic acid binding"/>
    <property type="evidence" value="ECO:0007669"/>
    <property type="project" value="InterPro"/>
</dbReference>
<dbReference type="OrthoDB" id="6122721at2759"/>
<dbReference type="InterPro" id="IPR008042">
    <property type="entry name" value="Retrotrans_Pao"/>
</dbReference>
<reference evidence="5" key="1">
    <citation type="submission" date="2021-10" db="EMBL/GenBank/DDBJ databases">
        <title>Tropical sea cucumber genome reveals ecological adaptation and Cuvierian tubules defense mechanism.</title>
        <authorList>
            <person name="Chen T."/>
        </authorList>
    </citation>
    <scope>NUCLEOTIDE SEQUENCE</scope>
    <source>
        <strain evidence="5">Nanhai2018</strain>
        <tissue evidence="5">Muscle</tissue>
    </source>
</reference>
<gene>
    <name evidence="5" type="ORF">HOLleu_40182</name>
</gene>
<dbReference type="PROSITE" id="PS50994">
    <property type="entry name" value="INTEGRASE"/>
    <property type="match status" value="1"/>
</dbReference>
<keyword evidence="1" id="KW-0862">Zinc</keyword>
<feature type="domain" description="CCHC-type" evidence="3">
    <location>
        <begin position="538"/>
        <end position="553"/>
    </location>
</feature>
<dbReference type="PROSITE" id="PS50158">
    <property type="entry name" value="ZF_CCHC"/>
    <property type="match status" value="1"/>
</dbReference>
<dbReference type="InterPro" id="IPR005312">
    <property type="entry name" value="DUF1759"/>
</dbReference>
<evidence type="ECO:0000313" key="6">
    <source>
        <dbReference type="Proteomes" id="UP001152320"/>
    </source>
</evidence>
<sequence length="1944" mass="218694">MERGRSSPQVHYSKMHSSEMIQEIDSDDTKTPSHHSGSNRSKASSVAVQARAKAQALKAQLEYVKREAALRKQEAELANALLLLGAEKDYVMAETEAEVLEAAASEDERSILSLKFSLPKSDPKHRTSEYVSHHFGETPTILNFGETSQPVNDGMQDPKHTISDRGQSNDNHRKESTGDSFTKQPPPGEGPPLQHPQDPGKNAIPDNHTINDQVQSNDNNHTKEDTGGSLTKQLSPGGGPPLQNPTDPGKNAPPDIRTIEKTSVESVIDASSFGNILMKKELVKSSIRSFKGNPGEYRGWKESFKQATKELDLSPIQEVNIIISNVDGDTKSLIKRISDIHVSDPSLGLQRIWAYLDKRHGAKEAVEKELMNKLEDFPRISKNDSKRLEDYGYLLMEVQYVKETKQYPGLLVLDSSRGVQPLVEKLPEWIQKRWRDKGYLYKESHSVSFPPFGVFVEFVQGQARVLNDPSFAPVQAKTIKGDSSHKSAVTVRKTEVKDADKMAKCPIHKTAHSLQDCRSFREKPIEERTTLVKDNHLCFKCLLPGHLARNCKSAVKCETCGKTHLSIMHKPTPNNQEPTPVTTNCTKVCGSNSYGRSCAKICLAKVYTSERPNDAVLTYVLIDDQSDGSLVDRKLLDQLKVNGGTSRYAVQTVNGLQELEGRKVSGLQIGSSDGKFVATAPTLFECNHIPGSKTEIPTPEVAAAFDHLTEIAPKIPPLQNGAEISVLLGRDAAHFHKIREVINGDDDQPWAHRLDLGWVVIGEVCLSGAHVRSNLQRPEKKTVTTLFTQVLKKGRPSIQFQSCANMVKVMEGRKFEGNTIGQDVFLTTCMDEQIGPSCDEREFSQLMAEEMVKDGNGNWCAPLPFRKERPQLPNNKSQAERRLRSLVNSLDRNERKKGHYFEFMEKIFKDGHAERVPEDQDRSDGSTEVWYLPHFGVYHPRKPTKIRVVFDSSAVFSGISLNEVLLSGPDLLNDLLGVLIRFREEPVAVTADIKQMFYAFKVKEDHRRYLRFLWFEDNKPDKQIVTYQMTVHIFGNKPSPAVAITGLRKTGEEGEMLYGRGIRDVIEQNFYMDDLLVSLPTVREAIEVIKKTRELLSTANIHIHKFSSNNSDVLAAFEPNELAPDLISSDLEEFTVQRTLGVCWNLESDYFTFQLSDSDPDCCTRRKILSEVNGVFDPIGFASPVIIKGKMLLRDLIKGGVDWDQTLSGALLLEWKRWRDSLSALTEVQIPRPLASFPSSQAARRELHTFGDASNQAIGAVCYLRTVGDNDEIHVRLVLGKAKLAPKAATTIPRLELCASVLATEVATYVSQELQLSVDQSWFYTDSRVVLGYIRNRRRRFRTYVCNRVNQILQSTQSDQWLYIPSERNPADQASRSIPASDLKDSLWLNGPSFLSEGAPLSNDNEVEIVPDDPEVLQDQIQCHKTMISQAQLDTDTFSRFSSWKSLIRAIVNLIHVAKSFKNETTCTGWHICKDIRSTEETLQAETIIIRSSQSEVFATELDEISCGKLTTGNRLASLNPYLDSSGILRVGGRLQHADLPERTTHPCILPRNHHVTNLIIEHFHHQCFHQGRHITLGVLRNEGYWVIGGQRQVSRVIQNCVTCKRLRGRTQQQIMANLPTERVTEAPPFTFVGVDVFGPFLINNRRTRASFSTPKRWAVLFTCMATRGVHIEVLEAMDSSSFINALRRFFAIRGPAKQIRSDCGSNFVGACNELGQLLVEKDLVKRYLLNHGCEWVFNPPHASSMGGAWERMIGIARRTLDGVLRDTKPSQITHEVFVTLMAEVAAIINARPLLPVSDSPELPSNLSPNMLLTMKSSQVTAPEGPFNQKDLLRSQWRRVQHLANMFWNKWRRDYLPMLQTRSKWQHPRKEIQVGDVVLIKKEVSRNEWPLGRVTEIAESKDGHVRKVKVEVVAEDRATLSRIPIDKIAKKTILRPIRELILLN</sequence>
<evidence type="ECO:0000259" key="3">
    <source>
        <dbReference type="PROSITE" id="PS50158"/>
    </source>
</evidence>
<evidence type="ECO:0000256" key="1">
    <source>
        <dbReference type="PROSITE-ProRule" id="PRU00047"/>
    </source>
</evidence>
<protein>
    <submittedName>
        <fullName evidence="5">Uncharacterized protein</fullName>
    </submittedName>
</protein>
<dbReference type="InterPro" id="IPR043502">
    <property type="entry name" value="DNA/RNA_pol_sf"/>
</dbReference>
<evidence type="ECO:0000256" key="2">
    <source>
        <dbReference type="SAM" id="MobiDB-lite"/>
    </source>
</evidence>
<accession>A0A9Q0YCZ9</accession>
<dbReference type="PANTHER" id="PTHR47331">
    <property type="entry name" value="PHD-TYPE DOMAIN-CONTAINING PROTEIN"/>
    <property type="match status" value="1"/>
</dbReference>
<dbReference type="InterPro" id="IPR036397">
    <property type="entry name" value="RNaseH_sf"/>
</dbReference>
<keyword evidence="1" id="KW-0479">Metal-binding</keyword>
<feature type="compositionally biased region" description="Polar residues" evidence="2">
    <location>
        <begin position="208"/>
        <end position="219"/>
    </location>
</feature>
<keyword evidence="6" id="KW-1185">Reference proteome</keyword>
<dbReference type="GO" id="GO:0015074">
    <property type="term" value="P:DNA integration"/>
    <property type="evidence" value="ECO:0007669"/>
    <property type="project" value="InterPro"/>
</dbReference>
<dbReference type="SUPFAM" id="SSF56672">
    <property type="entry name" value="DNA/RNA polymerases"/>
    <property type="match status" value="1"/>
</dbReference>
<dbReference type="EMBL" id="JAIZAY010000022">
    <property type="protein sequence ID" value="KAJ8020558.1"/>
    <property type="molecule type" value="Genomic_DNA"/>
</dbReference>
<feature type="domain" description="Integrase catalytic" evidence="4">
    <location>
        <begin position="1624"/>
        <end position="1812"/>
    </location>
</feature>
<evidence type="ECO:0000259" key="4">
    <source>
        <dbReference type="PROSITE" id="PS50994"/>
    </source>
</evidence>
<dbReference type="Pfam" id="PF05380">
    <property type="entry name" value="Peptidase_A17"/>
    <property type="match status" value="1"/>
</dbReference>
<dbReference type="Pfam" id="PF18701">
    <property type="entry name" value="DUF5641"/>
    <property type="match status" value="1"/>
</dbReference>
<dbReference type="InterPro" id="IPR040676">
    <property type="entry name" value="DUF5641"/>
</dbReference>
<proteinExistence type="predicted"/>
<feature type="region of interest" description="Disordered" evidence="2">
    <location>
        <begin position="1"/>
        <end position="48"/>
    </location>
</feature>
<keyword evidence="1" id="KW-0863">Zinc-finger</keyword>
<feature type="compositionally biased region" description="Pro residues" evidence="2">
    <location>
        <begin position="184"/>
        <end position="194"/>
    </location>
</feature>
<feature type="region of interest" description="Disordered" evidence="2">
    <location>
        <begin position="140"/>
        <end position="256"/>
    </location>
</feature>
<dbReference type="InterPro" id="IPR012337">
    <property type="entry name" value="RNaseH-like_sf"/>
</dbReference>
<dbReference type="SMART" id="SM00343">
    <property type="entry name" value="ZnF_C2HC"/>
    <property type="match status" value="1"/>
</dbReference>
<dbReference type="SUPFAM" id="SSF53098">
    <property type="entry name" value="Ribonuclease H-like"/>
    <property type="match status" value="1"/>
</dbReference>